<evidence type="ECO:0000313" key="6">
    <source>
        <dbReference type="Proteomes" id="UP001203207"/>
    </source>
</evidence>
<dbReference type="RefSeq" id="WP_250584700.1">
    <property type="nucleotide sequence ID" value="NZ_JAKRVX010000004.1"/>
</dbReference>
<dbReference type="Proteomes" id="UP001203207">
    <property type="component" value="Unassembled WGS sequence"/>
</dbReference>
<dbReference type="InterPro" id="IPR058911">
    <property type="entry name" value="DUF8186_C"/>
</dbReference>
<feature type="transmembrane region" description="Helical" evidence="1">
    <location>
        <begin position="546"/>
        <end position="568"/>
    </location>
</feature>
<dbReference type="InterPro" id="IPR058499">
    <property type="entry name" value="DUF8186"/>
</dbReference>
<evidence type="ECO:0000259" key="2">
    <source>
        <dbReference type="Pfam" id="PF26589"/>
    </source>
</evidence>
<comment type="caution">
    <text evidence="5">The sequence shown here is derived from an EMBL/GenBank/DDBJ whole genome shotgun (WGS) entry which is preliminary data.</text>
</comment>
<dbReference type="AlphaFoldDB" id="A0AAE3FYF8"/>
<protein>
    <submittedName>
        <fullName evidence="5">Uncharacterized protein</fullName>
    </submittedName>
</protein>
<keyword evidence="6" id="KW-1185">Reference proteome</keyword>
<evidence type="ECO:0000313" key="5">
    <source>
        <dbReference type="EMBL" id="MCL9817515.1"/>
    </source>
</evidence>
<dbReference type="Pfam" id="PF26590">
    <property type="entry name" value="DUF8186_M"/>
    <property type="match status" value="1"/>
</dbReference>
<gene>
    <name evidence="5" type="ORF">AArcSt2_11220</name>
</gene>
<proteinExistence type="predicted"/>
<evidence type="ECO:0000259" key="4">
    <source>
        <dbReference type="Pfam" id="PF26591"/>
    </source>
</evidence>
<accession>A0AAE3FYF8</accession>
<keyword evidence="1" id="KW-0812">Transmembrane</keyword>
<dbReference type="EMBL" id="JAKRVX010000004">
    <property type="protein sequence ID" value="MCL9817515.1"/>
    <property type="molecule type" value="Genomic_DNA"/>
</dbReference>
<keyword evidence="1" id="KW-1133">Transmembrane helix</keyword>
<name>A0AAE3FYF8_9EURY</name>
<dbReference type="InterPro" id="IPR058910">
    <property type="entry name" value="DUF8186_M"/>
</dbReference>
<dbReference type="Pfam" id="PF26589">
    <property type="entry name" value="DUF8186"/>
    <property type="match status" value="1"/>
</dbReference>
<sequence length="580" mass="64341">MGADSAYRSIVVCACLVFGLTIASIPIDSVRGEPISDPEPLSDDEVATLWSKEPNQCLTDEEYESRYDVTPTAMQTLATCTDITFKRPPDTAERWTAIDFEQLQAGGDRTSIYPEGASRTDSELIADAHVSIFSVQPSTRVHLDDTVVPLYIAPEGTVRSFVDYRVRSPPEPSDLDENATVEWSVLETDITEIRVYTDDTEQTSVSGSHTSEIPYAFEYAGRSSLRVEADIEATAQTEIIGNETVTPETEIYTDRLTVESEQDVVVYDPRVQRYIAEYPDGETAVGIFTAQPWDSYTLSSSSDAEVRGVWRYYTGKDTGWETLTERSGTHTTTLEDTAVPVYVHAYPSESGPRVEPVRDGPTIEEVWGTQYESPAPTVHEHVAIDIVDSPYQRSYGVATRYDHIEVDEMVVHGIVRGTTIDVTDEQTEIRTVRNAELEAEIIDQTESEATVRLTLRDAETGLPIMLENPFENPQFAPISGGSRTGYVTIAGERLETDISGVAEITLTEPGVQAATYHPESWLNRDPAYTGDTVSVSWHPLTTLDGWVTAVTTTVWWSLPFLVAIYAGLRISTFLRYDDSL</sequence>
<reference evidence="5" key="2">
    <citation type="submission" date="2022-02" db="EMBL/GenBank/DDBJ databases">
        <authorList>
            <person name="Elcheninov A.G."/>
            <person name="Sorokin D.Y."/>
            <person name="Kublanov I.V."/>
        </authorList>
    </citation>
    <scope>NUCLEOTIDE SEQUENCE</scope>
    <source>
        <strain evidence="5">AArc-St2</strain>
    </source>
</reference>
<evidence type="ECO:0000256" key="1">
    <source>
        <dbReference type="SAM" id="Phobius"/>
    </source>
</evidence>
<feature type="domain" description="DUF8186" evidence="4">
    <location>
        <begin position="432"/>
        <end position="534"/>
    </location>
</feature>
<feature type="domain" description="DUF8186" evidence="2">
    <location>
        <begin position="102"/>
        <end position="267"/>
    </location>
</feature>
<evidence type="ECO:0000259" key="3">
    <source>
        <dbReference type="Pfam" id="PF26590"/>
    </source>
</evidence>
<keyword evidence="1" id="KW-0472">Membrane</keyword>
<feature type="domain" description="DUF8186" evidence="3">
    <location>
        <begin position="271"/>
        <end position="422"/>
    </location>
</feature>
<reference evidence="5" key="1">
    <citation type="journal article" date="2022" name="Syst. Appl. Microbiol.">
        <title>Natronocalculus amylovorans gen. nov., sp. nov., and Natranaeroarchaeum aerophilus sp. nov., dominant culturable amylolytic natronoarchaea from hypersaline soda lakes in southwestern Siberia.</title>
        <authorList>
            <person name="Sorokin D.Y."/>
            <person name="Elcheninov A.G."/>
            <person name="Khizhniak T.V."/>
            <person name="Koenen M."/>
            <person name="Bale N.J."/>
            <person name="Damste J.S.S."/>
            <person name="Kublanov I.V."/>
        </authorList>
    </citation>
    <scope>NUCLEOTIDE SEQUENCE</scope>
    <source>
        <strain evidence="5">AArc-St2</strain>
    </source>
</reference>
<organism evidence="5 6">
    <name type="scientific">Natronocalculus amylovorans</name>
    <dbReference type="NCBI Taxonomy" id="2917812"/>
    <lineage>
        <taxon>Archaea</taxon>
        <taxon>Methanobacteriati</taxon>
        <taxon>Methanobacteriota</taxon>
        <taxon>Stenosarchaea group</taxon>
        <taxon>Halobacteria</taxon>
        <taxon>Halobacteriales</taxon>
        <taxon>Haloferacaceae</taxon>
        <taxon>Natronocalculus</taxon>
    </lineage>
</organism>
<dbReference type="Pfam" id="PF26591">
    <property type="entry name" value="DUF8186_C"/>
    <property type="match status" value="1"/>
</dbReference>